<reference evidence="1 2" key="1">
    <citation type="submission" date="2014-11" db="EMBL/GenBank/DDBJ databases">
        <title>Complete genome sequence of vB_YenM_TG1, a broad host range bacteriophage which infects Yersinia enterocolitica.</title>
        <authorList>
            <person name="Leon-Velarde C.G."/>
            <person name="Kropinski A.M."/>
            <person name="Chen S."/>
            <person name="Griffiths M.W."/>
            <person name="Odumeru J.A."/>
        </authorList>
    </citation>
    <scope>NUCLEOTIDE SEQUENCE [LARGE SCALE GENOMIC DNA]</scope>
</reference>
<dbReference type="RefSeq" id="YP_009200462.1">
    <property type="nucleotide sequence ID" value="NC_028820.1"/>
</dbReference>
<proteinExistence type="predicted"/>
<dbReference type="GeneID" id="26627524"/>
<evidence type="ECO:0000313" key="2">
    <source>
        <dbReference type="Proteomes" id="UP000031805"/>
    </source>
</evidence>
<sequence length="65" mass="7287">MNKFMDGDEVLYNKTIPGLVLEVLKPILVKDTSGKNRYSPLGEISYVVLWCDGNTSIHTESELSK</sequence>
<protein>
    <submittedName>
        <fullName evidence="1">Uncharacterized protein</fullName>
    </submittedName>
</protein>
<name>A0A0B5A4M7_9CAUD</name>
<evidence type="ECO:0000313" key="1">
    <source>
        <dbReference type="EMBL" id="AJD82011.1"/>
    </source>
</evidence>
<dbReference type="EMBL" id="KP202158">
    <property type="protein sequence ID" value="AJD82011.1"/>
    <property type="molecule type" value="Genomic_DNA"/>
</dbReference>
<accession>A0A0B5A4M7</accession>
<organism evidence="1 2">
    <name type="scientific">Yersinia phage vB_YenM_TG1</name>
    <dbReference type="NCBI Taxonomy" id="1589265"/>
    <lineage>
        <taxon>Viruses</taxon>
        <taxon>Duplodnaviria</taxon>
        <taxon>Heunggongvirae</taxon>
        <taxon>Uroviricota</taxon>
        <taxon>Caudoviricetes</taxon>
        <taxon>Pantevenvirales</taxon>
        <taxon>Straboviridae</taxon>
        <taxon>Tevenvirinae</taxon>
        <taxon>Tegunavirus</taxon>
        <taxon>Tegunavirus yenmtg1</taxon>
    </lineage>
</organism>
<keyword evidence="2" id="KW-1185">Reference proteome</keyword>
<dbReference type="KEGG" id="vg:26627524"/>
<dbReference type="Proteomes" id="UP000031805">
    <property type="component" value="Segment"/>
</dbReference>
<gene>
    <name evidence="1" type="ORF">YenMTG1_201</name>
</gene>